<sequence length="152" mass="17508">MFKNFTWGHGVATALGLFILFILSLIFFFTRSWQNAELVSTNYYQDELMYQEVIDAKNNADALKEQPSYNQTAEGITVEFPSTIALDRNTVEFTLFRTDDAKLDINKQVALKNNLLQIPAAVLIPGSYTLKVQWSQQGKPYQIDYDILWKVR</sequence>
<reference evidence="2" key="1">
    <citation type="submission" date="2020-11" db="EMBL/GenBank/DDBJ databases">
        <title>Genome seq and assembly of Planobacterium sp.</title>
        <authorList>
            <person name="Chhetri G."/>
        </authorList>
    </citation>
    <scope>NUCLEOTIDE SEQUENCE</scope>
    <source>
        <strain evidence="2">GCR5</strain>
    </source>
</reference>
<organism evidence="2 3">
    <name type="scientific">Planobacterium oryzisoli</name>
    <dbReference type="NCBI Taxonomy" id="2771435"/>
    <lineage>
        <taxon>Bacteria</taxon>
        <taxon>Pseudomonadati</taxon>
        <taxon>Bacteroidota</taxon>
        <taxon>Flavobacteriia</taxon>
        <taxon>Flavobacteriales</taxon>
        <taxon>Weeksellaceae</taxon>
        <taxon>Chryseobacterium group</taxon>
        <taxon>Chryseobacterium</taxon>
    </lineage>
</organism>
<protein>
    <submittedName>
        <fullName evidence="2">FixH family protein</fullName>
    </submittedName>
</protein>
<keyword evidence="1" id="KW-0472">Membrane</keyword>
<keyword evidence="1" id="KW-1133">Transmembrane helix</keyword>
<dbReference type="InterPro" id="IPR008620">
    <property type="entry name" value="FixH"/>
</dbReference>
<dbReference type="RefSeq" id="WP_194739784.1">
    <property type="nucleotide sequence ID" value="NZ_JADKYY010000011.1"/>
</dbReference>
<dbReference type="EMBL" id="JADKYY010000011">
    <property type="protein sequence ID" value="MBF5027858.1"/>
    <property type="molecule type" value="Genomic_DNA"/>
</dbReference>
<name>A0A930YX52_9FLAO</name>
<keyword evidence="3" id="KW-1185">Reference proteome</keyword>
<comment type="caution">
    <text evidence="2">The sequence shown here is derived from an EMBL/GenBank/DDBJ whole genome shotgun (WGS) entry which is preliminary data.</text>
</comment>
<dbReference type="Proteomes" id="UP000694480">
    <property type="component" value="Unassembled WGS sequence"/>
</dbReference>
<evidence type="ECO:0000313" key="2">
    <source>
        <dbReference type="EMBL" id="MBF5027858.1"/>
    </source>
</evidence>
<accession>A0A930YX52</accession>
<evidence type="ECO:0000256" key="1">
    <source>
        <dbReference type="SAM" id="Phobius"/>
    </source>
</evidence>
<dbReference type="Pfam" id="PF05751">
    <property type="entry name" value="FixH"/>
    <property type="match status" value="1"/>
</dbReference>
<feature type="transmembrane region" description="Helical" evidence="1">
    <location>
        <begin position="6"/>
        <end position="29"/>
    </location>
</feature>
<gene>
    <name evidence="2" type="ORF">IC612_08625</name>
</gene>
<keyword evidence="1" id="KW-0812">Transmembrane</keyword>
<evidence type="ECO:0000313" key="3">
    <source>
        <dbReference type="Proteomes" id="UP000694480"/>
    </source>
</evidence>
<proteinExistence type="predicted"/>
<dbReference type="AlphaFoldDB" id="A0A930YX52"/>